<dbReference type="Proteomes" id="UP000471501">
    <property type="component" value="Unassembled WGS sequence"/>
</dbReference>
<keyword evidence="2" id="KW-1185">Reference proteome</keyword>
<name>A0A6I4NF24_9FLAO</name>
<proteinExistence type="predicted"/>
<evidence type="ECO:0008006" key="3">
    <source>
        <dbReference type="Google" id="ProtNLM"/>
    </source>
</evidence>
<reference evidence="1 2" key="1">
    <citation type="submission" date="2019-12" db="EMBL/GenBank/DDBJ databases">
        <authorList>
            <person name="Kim Y.S."/>
        </authorList>
    </citation>
    <scope>NUCLEOTIDE SEQUENCE [LARGE SCALE GENOMIC DNA]</scope>
    <source>
        <strain evidence="1 2">GA093</strain>
    </source>
</reference>
<dbReference type="PROSITE" id="PS51257">
    <property type="entry name" value="PROKAR_LIPOPROTEIN"/>
    <property type="match status" value="1"/>
</dbReference>
<gene>
    <name evidence="1" type="ORF">GON26_00430</name>
</gene>
<sequence length="134" mass="15622">MKYIILLLSILFFSCSEKPENQRIDFNEKIVDFAIKNSNNKFIELPDLYDLISKETIAKDEDEKLILVQILKKKGFEVKDWGRGNHPLGSRIIVLKLKKDSCECEVQKTYYSTADLPNEIYKITESIRCKKTSL</sequence>
<dbReference type="RefSeq" id="WP_160372770.1">
    <property type="nucleotide sequence ID" value="NZ_WSTB01000001.1"/>
</dbReference>
<accession>A0A6I4NF24</accession>
<evidence type="ECO:0000313" key="2">
    <source>
        <dbReference type="Proteomes" id="UP000471501"/>
    </source>
</evidence>
<evidence type="ECO:0000313" key="1">
    <source>
        <dbReference type="EMBL" id="MWB92821.1"/>
    </source>
</evidence>
<dbReference type="AlphaFoldDB" id="A0A6I4NF24"/>
<organism evidence="1 2">
    <name type="scientific">Flavobacterium hydrocarbonoxydans</name>
    <dbReference type="NCBI Taxonomy" id="2683249"/>
    <lineage>
        <taxon>Bacteria</taxon>
        <taxon>Pseudomonadati</taxon>
        <taxon>Bacteroidota</taxon>
        <taxon>Flavobacteriia</taxon>
        <taxon>Flavobacteriales</taxon>
        <taxon>Flavobacteriaceae</taxon>
        <taxon>Flavobacterium</taxon>
    </lineage>
</organism>
<protein>
    <recommendedName>
        <fullName evidence="3">Lipoprotein</fullName>
    </recommendedName>
</protein>
<dbReference type="EMBL" id="WSTB01000001">
    <property type="protein sequence ID" value="MWB92821.1"/>
    <property type="molecule type" value="Genomic_DNA"/>
</dbReference>
<comment type="caution">
    <text evidence="1">The sequence shown here is derived from an EMBL/GenBank/DDBJ whole genome shotgun (WGS) entry which is preliminary data.</text>
</comment>